<dbReference type="SMART" id="SM00022">
    <property type="entry name" value="PLAc"/>
    <property type="match status" value="1"/>
</dbReference>
<keyword evidence="17" id="KW-1185">Reference proteome</keyword>
<dbReference type="eggNOG" id="KOG1325">
    <property type="taxonomic scope" value="Eukaryota"/>
</dbReference>
<protein>
    <recommendedName>
        <fullName evidence="4 13">Phospholipase A2</fullName>
        <ecNumber evidence="4 13">3.1.1.4</ecNumber>
    </recommendedName>
</protein>
<evidence type="ECO:0000256" key="10">
    <source>
        <dbReference type="ARBA" id="ARBA00023098"/>
    </source>
</evidence>
<dbReference type="Pfam" id="PF01735">
    <property type="entry name" value="PLA2_B"/>
    <property type="match status" value="1"/>
</dbReference>
<reference evidence="17" key="1">
    <citation type="submission" date="2011-10" db="EMBL/GenBank/DDBJ databases">
        <authorList>
            <consortium name="Soft-shell Turtle Genome Consortium"/>
        </authorList>
    </citation>
    <scope>NUCLEOTIDE SEQUENCE [LARGE SCALE GENOMIC DNA]</scope>
    <source>
        <strain evidence="17">Daiwa-1</strain>
    </source>
</reference>
<dbReference type="GO" id="GO:0005509">
    <property type="term" value="F:calcium ion binding"/>
    <property type="evidence" value="ECO:0007669"/>
    <property type="project" value="InterPro"/>
</dbReference>
<keyword evidence="11" id="KW-0472">Membrane</keyword>
<dbReference type="SUPFAM" id="SSF52151">
    <property type="entry name" value="FabD/lysophospholipase-like"/>
    <property type="match status" value="1"/>
</dbReference>
<evidence type="ECO:0000256" key="6">
    <source>
        <dbReference type="ARBA" id="ARBA00022723"/>
    </source>
</evidence>
<organism evidence="16 17">
    <name type="scientific">Pelodiscus sinensis</name>
    <name type="common">Chinese softshell turtle</name>
    <name type="synonym">Trionyx sinensis</name>
    <dbReference type="NCBI Taxonomy" id="13735"/>
    <lineage>
        <taxon>Eukaryota</taxon>
        <taxon>Metazoa</taxon>
        <taxon>Chordata</taxon>
        <taxon>Craniata</taxon>
        <taxon>Vertebrata</taxon>
        <taxon>Euteleostomi</taxon>
        <taxon>Archelosauria</taxon>
        <taxon>Testudinata</taxon>
        <taxon>Testudines</taxon>
        <taxon>Cryptodira</taxon>
        <taxon>Trionychia</taxon>
        <taxon>Trionychidae</taxon>
        <taxon>Pelodiscus</taxon>
    </lineage>
</organism>
<evidence type="ECO:0000256" key="4">
    <source>
        <dbReference type="ARBA" id="ARBA00013278"/>
    </source>
</evidence>
<dbReference type="eggNOG" id="KOG1028">
    <property type="taxonomic scope" value="Eukaryota"/>
</dbReference>
<evidence type="ECO:0000256" key="3">
    <source>
        <dbReference type="ARBA" id="ARBA00004514"/>
    </source>
</evidence>
<dbReference type="InterPro" id="IPR041847">
    <property type="entry name" value="C2_cPLA2"/>
</dbReference>
<evidence type="ECO:0000259" key="15">
    <source>
        <dbReference type="PROSITE" id="PS51210"/>
    </source>
</evidence>
<dbReference type="HOGENOM" id="CLU_011663_0_0_1"/>
<evidence type="ECO:0000256" key="2">
    <source>
        <dbReference type="ARBA" id="ARBA00004170"/>
    </source>
</evidence>
<comment type="catalytic activity">
    <reaction evidence="13">
        <text>a 1,2-diacyl-sn-glycero-3-phosphocholine + H2O = a 1-acyl-sn-glycero-3-phosphocholine + a fatty acid + H(+)</text>
        <dbReference type="Rhea" id="RHEA:15801"/>
        <dbReference type="ChEBI" id="CHEBI:15377"/>
        <dbReference type="ChEBI" id="CHEBI:15378"/>
        <dbReference type="ChEBI" id="CHEBI:28868"/>
        <dbReference type="ChEBI" id="CHEBI:57643"/>
        <dbReference type="ChEBI" id="CHEBI:58168"/>
        <dbReference type="EC" id="3.1.1.4"/>
    </reaction>
</comment>
<dbReference type="PANTHER" id="PTHR10728">
    <property type="entry name" value="CYTOSOLIC PHOSPHOLIPASE A2"/>
    <property type="match status" value="1"/>
</dbReference>
<comment type="domain">
    <text evidence="13">The N-terminal C2 domain associates with lipid membranes upon calcium binding.</text>
</comment>
<dbReference type="SUPFAM" id="SSF49562">
    <property type="entry name" value="C2 domain (Calcium/lipid-binding domain, CaLB)"/>
    <property type="match status" value="1"/>
</dbReference>
<dbReference type="InterPro" id="IPR016035">
    <property type="entry name" value="Acyl_Trfase/lysoPLipase"/>
</dbReference>
<dbReference type="OMA" id="IYLCLNV"/>
<evidence type="ECO:0000256" key="12">
    <source>
        <dbReference type="PROSITE-ProRule" id="PRU00555"/>
    </source>
</evidence>
<dbReference type="InterPro" id="IPR002642">
    <property type="entry name" value="LysoPLipase_cat_dom"/>
</dbReference>
<feature type="domain" description="C2" evidence="14">
    <location>
        <begin position="1"/>
        <end position="107"/>
    </location>
</feature>
<dbReference type="GO" id="GO:0016020">
    <property type="term" value="C:membrane"/>
    <property type="evidence" value="ECO:0007669"/>
    <property type="project" value="UniProtKB-SubCell"/>
</dbReference>
<evidence type="ECO:0000256" key="7">
    <source>
        <dbReference type="ARBA" id="ARBA00022801"/>
    </source>
</evidence>
<dbReference type="EC" id="3.1.1.4" evidence="4 13"/>
<dbReference type="CDD" id="cd04036">
    <property type="entry name" value="C2_cPLA2"/>
    <property type="match status" value="1"/>
</dbReference>
<dbReference type="GeneTree" id="ENSGT01030000234606"/>
<evidence type="ECO:0000256" key="8">
    <source>
        <dbReference type="ARBA" id="ARBA00022837"/>
    </source>
</evidence>
<comment type="cofactor">
    <cofactor evidence="1">
        <name>Ca(2+)</name>
        <dbReference type="ChEBI" id="CHEBI:29108"/>
    </cofactor>
</comment>
<sequence>NAYANIYTCLITMLSIILYFSPIVSQSDWYVSLWLPTASAEKVRTKTIKNCSDPVWNETFYFRIQSQVKNVLELVVFDEDVVQDEGHLTVLFDVAKVPLGETIFMKFQLNPQRREELEAEFTLENSLDLPENIITNGVIVSREMSCLEVQVDRRRWKKKKKHCHQSFLVGDCETSEAASTGDWEFGTDAPGCACMSCTAEINRTGPLTVPLNLLPFDQEVRLIYHKTLHMSVSLVSELGVRSWEDLDVRLGFDLCVEEQDFLQKRKKVVAAALKKVLQLEDDLQDDEVPVVAIMTTGGGTRALTAMYAHLLSIQKLNVLDCISYITGLSGTTWTMSNLYEDPDWSQKDLEVSLSDIQKHVIKNKFLACFSMDRLKYYVKELHQRKQEGHNICFTDLWGLIIEAMFHDGEDHHKLTDQQQALSHGQNPLPIYLALNVKDKMSNRDFREWIEFTPYEVGLLKYGAFIRSENFGSEFFMGRLMKKIPESRICFLEGIWSSVFSLNLMDAWYISYESEEFWYKWTQDRVIDIVYFPLGLEEEPVLLTGSNSLSTVFRDVVMSRPAISEIHNFLKGFQLHNNYMENEFSKWKDCELDCHPNQLTGAANHLALIDTAFAFETSYPPLMRPERKVDLILHFNYSSGSQIMPLIKASKYFSEQGIPFPKIVPDEEEAINPKECYLVGDKEGPETPVVLLFPLVNDTFRNYKAPGVERSPSEMAEGEIDVADVNGPYNVNNLKYSEENFDKLTKLSYYNVQNNKDLIFQALRIAVERKKKQRK</sequence>
<dbReference type="EMBL" id="AGCU01135015">
    <property type="status" value="NOT_ANNOTATED_CDS"/>
    <property type="molecule type" value="Genomic_DNA"/>
</dbReference>
<evidence type="ECO:0000256" key="9">
    <source>
        <dbReference type="ARBA" id="ARBA00022963"/>
    </source>
</evidence>
<evidence type="ECO:0000313" key="16">
    <source>
        <dbReference type="Ensembl" id="ENSPSIP00000019561.1"/>
    </source>
</evidence>
<dbReference type="Gene3D" id="3.40.1090.10">
    <property type="entry name" value="Cytosolic phospholipase A2 catalytic domain"/>
    <property type="match status" value="1"/>
</dbReference>
<reference evidence="16" key="4">
    <citation type="submission" date="2025-09" db="UniProtKB">
        <authorList>
            <consortium name="Ensembl"/>
        </authorList>
    </citation>
    <scope>IDENTIFICATION</scope>
</reference>
<dbReference type="InterPro" id="IPR000008">
    <property type="entry name" value="C2_dom"/>
</dbReference>
<keyword evidence="6 13" id="KW-0479">Metal-binding</keyword>
<dbReference type="InterPro" id="IPR035892">
    <property type="entry name" value="C2_domain_sf"/>
</dbReference>
<dbReference type="GO" id="GO:0047498">
    <property type="term" value="F:calcium-dependent phospholipase A2 activity"/>
    <property type="evidence" value="ECO:0007669"/>
    <property type="project" value="TreeGrafter"/>
</dbReference>
<dbReference type="PROSITE" id="PS51210">
    <property type="entry name" value="PLA2C"/>
    <property type="match status" value="1"/>
</dbReference>
<keyword evidence="5 13" id="KW-0963">Cytoplasm</keyword>
<evidence type="ECO:0000256" key="13">
    <source>
        <dbReference type="RuleBase" id="RU362102"/>
    </source>
</evidence>
<dbReference type="GO" id="GO:0005544">
    <property type="term" value="F:calcium-dependent phospholipid binding"/>
    <property type="evidence" value="ECO:0007669"/>
    <property type="project" value="TreeGrafter"/>
</dbReference>
<name>K7GH00_PELSI</name>
<dbReference type="PROSITE" id="PS50004">
    <property type="entry name" value="C2"/>
    <property type="match status" value="1"/>
</dbReference>
<keyword evidence="7 12" id="KW-0378">Hydrolase</keyword>
<dbReference type="SMART" id="SM00239">
    <property type="entry name" value="C2"/>
    <property type="match status" value="1"/>
</dbReference>
<accession>K7GH00</accession>
<evidence type="ECO:0000256" key="11">
    <source>
        <dbReference type="ARBA" id="ARBA00023136"/>
    </source>
</evidence>
<keyword evidence="8 13" id="KW-0106">Calcium</keyword>
<dbReference type="GO" id="GO:0046475">
    <property type="term" value="P:glycerophospholipid catabolic process"/>
    <property type="evidence" value="ECO:0007669"/>
    <property type="project" value="TreeGrafter"/>
</dbReference>
<dbReference type="CDD" id="cd07201">
    <property type="entry name" value="cPLA2_Grp-IVB-IVD-IVE-IVF"/>
    <property type="match status" value="1"/>
</dbReference>
<dbReference type="EMBL" id="AGCU01135014">
    <property type="status" value="NOT_ANNOTATED_CDS"/>
    <property type="molecule type" value="Genomic_DNA"/>
</dbReference>
<keyword evidence="9 12" id="KW-0442">Lipid degradation</keyword>
<dbReference type="GO" id="GO:0005829">
    <property type="term" value="C:cytosol"/>
    <property type="evidence" value="ECO:0007669"/>
    <property type="project" value="UniProtKB-SubCell"/>
</dbReference>
<evidence type="ECO:0000256" key="5">
    <source>
        <dbReference type="ARBA" id="ARBA00022490"/>
    </source>
</evidence>
<feature type="domain" description="PLA2c" evidence="15">
    <location>
        <begin position="240"/>
        <end position="774"/>
    </location>
</feature>
<evidence type="ECO:0000256" key="1">
    <source>
        <dbReference type="ARBA" id="ARBA00001913"/>
    </source>
</evidence>
<reference evidence="16" key="3">
    <citation type="submission" date="2025-08" db="UniProtKB">
        <authorList>
            <consortium name="Ensembl"/>
        </authorList>
    </citation>
    <scope>IDENTIFICATION</scope>
</reference>
<dbReference type="FunFam" id="3.40.1090.10:FF:000002">
    <property type="entry name" value="Phospholipase A2"/>
    <property type="match status" value="1"/>
</dbReference>
<dbReference type="Proteomes" id="UP000007267">
    <property type="component" value="Unassembled WGS sequence"/>
</dbReference>
<evidence type="ECO:0000313" key="17">
    <source>
        <dbReference type="Proteomes" id="UP000007267"/>
    </source>
</evidence>
<comment type="subcellular location">
    <subcellularLocation>
        <location evidence="3">Cytoplasm</location>
        <location evidence="3">Cytosol</location>
    </subcellularLocation>
    <subcellularLocation>
        <location evidence="2">Membrane</location>
        <topology evidence="2">Peripheral membrane protein</topology>
    </subcellularLocation>
</comment>
<dbReference type="AlphaFoldDB" id="K7GH00"/>
<proteinExistence type="predicted"/>
<dbReference type="PANTHER" id="PTHR10728:SF67">
    <property type="entry name" value="PHOSPHOLIPASE A2"/>
    <property type="match status" value="1"/>
</dbReference>
<reference evidence="17" key="2">
    <citation type="journal article" date="2013" name="Nat. Genet.">
        <title>The draft genomes of soft-shell turtle and green sea turtle yield insights into the development and evolution of the turtle-specific body plan.</title>
        <authorList>
            <person name="Wang Z."/>
            <person name="Pascual-Anaya J."/>
            <person name="Zadissa A."/>
            <person name="Li W."/>
            <person name="Niimura Y."/>
            <person name="Huang Z."/>
            <person name="Li C."/>
            <person name="White S."/>
            <person name="Xiong Z."/>
            <person name="Fang D."/>
            <person name="Wang B."/>
            <person name="Ming Y."/>
            <person name="Chen Y."/>
            <person name="Zheng Y."/>
            <person name="Kuraku S."/>
            <person name="Pignatelli M."/>
            <person name="Herrero J."/>
            <person name="Beal K."/>
            <person name="Nozawa M."/>
            <person name="Li Q."/>
            <person name="Wang J."/>
            <person name="Zhang H."/>
            <person name="Yu L."/>
            <person name="Shigenobu S."/>
            <person name="Wang J."/>
            <person name="Liu J."/>
            <person name="Flicek P."/>
            <person name="Searle S."/>
            <person name="Wang J."/>
            <person name="Kuratani S."/>
            <person name="Yin Y."/>
            <person name="Aken B."/>
            <person name="Zhang G."/>
            <person name="Irie N."/>
        </authorList>
    </citation>
    <scope>NUCLEOTIDE SEQUENCE [LARGE SCALE GENOMIC DNA]</scope>
    <source>
        <strain evidence="17">Daiwa-1</strain>
    </source>
</reference>
<dbReference type="Pfam" id="PF00168">
    <property type="entry name" value="C2"/>
    <property type="match status" value="1"/>
</dbReference>
<keyword evidence="10 12" id="KW-0443">Lipid metabolism</keyword>
<dbReference type="FunFam" id="2.60.40.150:FF:000030">
    <property type="entry name" value="Phospholipase A2"/>
    <property type="match status" value="1"/>
</dbReference>
<dbReference type="Ensembl" id="ENSPSIT00000019652.1">
    <property type="protein sequence ID" value="ENSPSIP00000019561.1"/>
    <property type="gene ID" value="ENSPSIG00000017338.1"/>
</dbReference>
<evidence type="ECO:0000259" key="14">
    <source>
        <dbReference type="PROSITE" id="PS50004"/>
    </source>
</evidence>
<dbReference type="Gene3D" id="2.60.40.150">
    <property type="entry name" value="C2 domain"/>
    <property type="match status" value="1"/>
</dbReference>